<sequence>MKRLLIIINSIGYGGAERALVNILSQENLYQDIEVHVLLLDDEPIVRELPKNVNLIVANSKRSLFLSILNVYRHVKSIKPNLCVSFLVRANVCNAIVGKLVQNYPTVICERMHLSSHFDNQFSGVKRIIADIIPKICYRLAGTALGVSTGVTENLVSTYNVDKRRAATIFNPYPIEDIIALGQKSPEFSLPGEFVVSVGRLTKSKNTKLLINAFLASSEPAPLVVLGTGELQKELVEYISAIKAHDRVMLLGYAKNPFAVISRAKYYISASTNEGFPNALLEAMVLGKAVIISDCPSGPAEILAGSYTFTARGVEMAEYGVLVPVNSSEMLTEAINCFQTPEIVEHYTKQSELRSFDYSIEKIANDYWTLFKKKMC</sequence>
<evidence type="ECO:0000313" key="2">
    <source>
        <dbReference type="EMBL" id="AMJ98146.1"/>
    </source>
</evidence>
<dbReference type="Pfam" id="PF00534">
    <property type="entry name" value="Glycos_transf_1"/>
    <property type="match status" value="1"/>
</dbReference>
<evidence type="ECO:0000259" key="1">
    <source>
        <dbReference type="Pfam" id="PF00534"/>
    </source>
</evidence>
<dbReference type="PANTHER" id="PTHR12526:SF638">
    <property type="entry name" value="SPORE COAT PROTEIN SA"/>
    <property type="match status" value="1"/>
</dbReference>
<keyword evidence="2" id="KW-0808">Transferase</keyword>
<dbReference type="EMBL" id="CP014323">
    <property type="protein sequence ID" value="AMJ98146.1"/>
    <property type="molecule type" value="Genomic_DNA"/>
</dbReference>
<dbReference type="AlphaFoldDB" id="A0A126PYN2"/>
<proteinExistence type="predicted"/>
<dbReference type="RefSeq" id="WP_061094786.1">
    <property type="nucleotide sequence ID" value="NZ_CP014323.1"/>
</dbReference>
<dbReference type="Proteomes" id="UP000063991">
    <property type="component" value="Chromosome"/>
</dbReference>
<reference evidence="2 3" key="1">
    <citation type="submission" date="2015-12" db="EMBL/GenBank/DDBJ databases">
        <authorList>
            <person name="Shamseldin A."/>
            <person name="Moawad H."/>
            <person name="Abd El-Rahim W.M."/>
            <person name="Sadowsky M.J."/>
        </authorList>
    </citation>
    <scope>NUCLEOTIDE SEQUENCE [LARGE SCALE GENOMIC DNA]</scope>
    <source>
        <strain evidence="2 3">D7</strain>
    </source>
</reference>
<dbReference type="GO" id="GO:0016757">
    <property type="term" value="F:glycosyltransferase activity"/>
    <property type="evidence" value="ECO:0007669"/>
    <property type="project" value="InterPro"/>
</dbReference>
<accession>A0A126PYN2</accession>
<dbReference type="GO" id="GO:1901135">
    <property type="term" value="P:carbohydrate derivative metabolic process"/>
    <property type="evidence" value="ECO:0007669"/>
    <property type="project" value="UniProtKB-ARBA"/>
</dbReference>
<protein>
    <submittedName>
        <fullName evidence="2">Glycosyltransferase</fullName>
    </submittedName>
</protein>
<evidence type="ECO:0000313" key="3">
    <source>
        <dbReference type="Proteomes" id="UP000063991"/>
    </source>
</evidence>
<dbReference type="CDD" id="cd03811">
    <property type="entry name" value="GT4_GT28_WabH-like"/>
    <property type="match status" value="1"/>
</dbReference>
<gene>
    <name evidence="2" type="ORF">AVL55_08225</name>
</gene>
<name>A0A126PYN2_ALTMA</name>
<dbReference type="Gene3D" id="3.40.50.2000">
    <property type="entry name" value="Glycogen Phosphorylase B"/>
    <property type="match status" value="2"/>
</dbReference>
<dbReference type="OrthoDB" id="9792269at2"/>
<feature type="domain" description="Glycosyl transferase family 1" evidence="1">
    <location>
        <begin position="192"/>
        <end position="338"/>
    </location>
</feature>
<dbReference type="InterPro" id="IPR001296">
    <property type="entry name" value="Glyco_trans_1"/>
</dbReference>
<dbReference type="SUPFAM" id="SSF53756">
    <property type="entry name" value="UDP-Glycosyltransferase/glycogen phosphorylase"/>
    <property type="match status" value="1"/>
</dbReference>
<organism evidence="2 3">
    <name type="scientific">Alteromonas macleodii</name>
    <name type="common">Pseudoalteromonas macleodii</name>
    <dbReference type="NCBI Taxonomy" id="28108"/>
    <lineage>
        <taxon>Bacteria</taxon>
        <taxon>Pseudomonadati</taxon>
        <taxon>Pseudomonadota</taxon>
        <taxon>Gammaproteobacteria</taxon>
        <taxon>Alteromonadales</taxon>
        <taxon>Alteromonadaceae</taxon>
        <taxon>Alteromonas/Salinimonas group</taxon>
        <taxon>Alteromonas</taxon>
    </lineage>
</organism>
<dbReference type="PANTHER" id="PTHR12526">
    <property type="entry name" value="GLYCOSYLTRANSFERASE"/>
    <property type="match status" value="1"/>
</dbReference>